<dbReference type="Pfam" id="PF12697">
    <property type="entry name" value="Abhydrolase_6"/>
    <property type="match status" value="1"/>
</dbReference>
<dbReference type="PANTHER" id="PTHR37017:SF11">
    <property type="entry name" value="ESTERASE_LIPASE_THIOESTERASE DOMAIN-CONTAINING PROTEIN"/>
    <property type="match status" value="1"/>
</dbReference>
<dbReference type="SUPFAM" id="SSF53474">
    <property type="entry name" value="alpha/beta-Hydrolases"/>
    <property type="match status" value="1"/>
</dbReference>
<evidence type="ECO:0000313" key="2">
    <source>
        <dbReference type="EMBL" id="EME41187.1"/>
    </source>
</evidence>
<organism evidence="2 3">
    <name type="scientific">Dothistroma septosporum (strain NZE10 / CBS 128990)</name>
    <name type="common">Red band needle blight fungus</name>
    <name type="synonym">Mycosphaerella pini</name>
    <dbReference type="NCBI Taxonomy" id="675120"/>
    <lineage>
        <taxon>Eukaryota</taxon>
        <taxon>Fungi</taxon>
        <taxon>Dikarya</taxon>
        <taxon>Ascomycota</taxon>
        <taxon>Pezizomycotina</taxon>
        <taxon>Dothideomycetes</taxon>
        <taxon>Dothideomycetidae</taxon>
        <taxon>Mycosphaerellales</taxon>
        <taxon>Mycosphaerellaceae</taxon>
        <taxon>Dothistroma</taxon>
    </lineage>
</organism>
<reference evidence="2 3" key="2">
    <citation type="journal article" date="2012" name="PLoS Pathog.">
        <title>Diverse lifestyles and strategies of plant pathogenesis encoded in the genomes of eighteen Dothideomycetes fungi.</title>
        <authorList>
            <person name="Ohm R.A."/>
            <person name="Feau N."/>
            <person name="Henrissat B."/>
            <person name="Schoch C.L."/>
            <person name="Horwitz B.A."/>
            <person name="Barry K.W."/>
            <person name="Condon B.J."/>
            <person name="Copeland A.C."/>
            <person name="Dhillon B."/>
            <person name="Glaser F."/>
            <person name="Hesse C.N."/>
            <person name="Kosti I."/>
            <person name="LaButti K."/>
            <person name="Lindquist E.A."/>
            <person name="Lucas S."/>
            <person name="Salamov A.A."/>
            <person name="Bradshaw R.E."/>
            <person name="Ciuffetti L."/>
            <person name="Hamelin R.C."/>
            <person name="Kema G.H.J."/>
            <person name="Lawrence C."/>
            <person name="Scott J.A."/>
            <person name="Spatafora J.W."/>
            <person name="Turgeon B.G."/>
            <person name="de Wit P.J.G.M."/>
            <person name="Zhong S."/>
            <person name="Goodwin S.B."/>
            <person name="Grigoriev I.V."/>
        </authorList>
    </citation>
    <scope>NUCLEOTIDE SEQUENCE [LARGE SCALE GENOMIC DNA]</scope>
    <source>
        <strain evidence="3">NZE10 / CBS 128990</strain>
    </source>
</reference>
<sequence>MAASRTSIVFVPGAWHTSFHLKPVQPYFERAGYRFVPCPLPAAGNKGSTCEENFTAIQEAVENELAMGQKVALILHSLAGISGCEAVNQILGPVNNIADDIKIIFVGSFIDWVDITKRLFDEGHVTHDTDENTLHSQKPYEGFFNDMSREAAKPFVEALTFQVPMPIEFTSDAWEKVSLTHVICERDESVLPHTQEAMAKQYGMKMVKIDAGHDPFISQPERFVELINGVIKG</sequence>
<accession>N1PFR5</accession>
<dbReference type="InterPro" id="IPR052897">
    <property type="entry name" value="Sec-Metab_Biosynth_Hydrolase"/>
</dbReference>
<dbReference type="OMA" id="WHTPTHY"/>
<proteinExistence type="predicted"/>
<dbReference type="HOGENOM" id="CLU_046066_1_1_1"/>
<dbReference type="AlphaFoldDB" id="N1PFR5"/>
<dbReference type="EMBL" id="KB446542">
    <property type="protein sequence ID" value="EME41187.1"/>
    <property type="molecule type" value="Genomic_DNA"/>
</dbReference>
<feature type="domain" description="AB hydrolase-1" evidence="1">
    <location>
        <begin position="8"/>
        <end position="225"/>
    </location>
</feature>
<gene>
    <name evidence="2" type="ORF">DOTSEDRAFT_73569</name>
</gene>
<protein>
    <recommendedName>
        <fullName evidence="1">AB hydrolase-1 domain-containing protein</fullName>
    </recommendedName>
</protein>
<reference evidence="3" key="1">
    <citation type="journal article" date="2012" name="PLoS Genet.">
        <title>The genomes of the fungal plant pathogens Cladosporium fulvum and Dothistroma septosporum reveal adaptation to different hosts and lifestyles but also signatures of common ancestry.</title>
        <authorList>
            <person name="de Wit P.J.G.M."/>
            <person name="van der Burgt A."/>
            <person name="Oekmen B."/>
            <person name="Stergiopoulos I."/>
            <person name="Abd-Elsalam K.A."/>
            <person name="Aerts A.L."/>
            <person name="Bahkali A.H."/>
            <person name="Beenen H.G."/>
            <person name="Chettri P."/>
            <person name="Cox M.P."/>
            <person name="Datema E."/>
            <person name="de Vries R.P."/>
            <person name="Dhillon B."/>
            <person name="Ganley A.R."/>
            <person name="Griffiths S.A."/>
            <person name="Guo Y."/>
            <person name="Hamelin R.C."/>
            <person name="Henrissat B."/>
            <person name="Kabir M.S."/>
            <person name="Jashni M.K."/>
            <person name="Kema G."/>
            <person name="Klaubauf S."/>
            <person name="Lapidus A."/>
            <person name="Levasseur A."/>
            <person name="Lindquist E."/>
            <person name="Mehrabi R."/>
            <person name="Ohm R.A."/>
            <person name="Owen T.J."/>
            <person name="Salamov A."/>
            <person name="Schwelm A."/>
            <person name="Schijlen E."/>
            <person name="Sun H."/>
            <person name="van den Burg H.A."/>
            <person name="van Ham R.C.H.J."/>
            <person name="Zhang S."/>
            <person name="Goodwin S.B."/>
            <person name="Grigoriev I.V."/>
            <person name="Collemare J."/>
            <person name="Bradshaw R.E."/>
        </authorList>
    </citation>
    <scope>NUCLEOTIDE SEQUENCE [LARGE SCALE GENOMIC DNA]</scope>
    <source>
        <strain evidence="3">NZE10 / CBS 128990</strain>
    </source>
</reference>
<dbReference type="OrthoDB" id="1263307at2759"/>
<dbReference type="InterPro" id="IPR029058">
    <property type="entry name" value="AB_hydrolase_fold"/>
</dbReference>
<dbReference type="PANTHER" id="PTHR37017">
    <property type="entry name" value="AB HYDROLASE-1 DOMAIN-CONTAINING PROTEIN-RELATED"/>
    <property type="match status" value="1"/>
</dbReference>
<keyword evidence="3" id="KW-1185">Reference proteome</keyword>
<evidence type="ECO:0000313" key="3">
    <source>
        <dbReference type="Proteomes" id="UP000016933"/>
    </source>
</evidence>
<dbReference type="Proteomes" id="UP000016933">
    <property type="component" value="Unassembled WGS sequence"/>
</dbReference>
<name>N1PFR5_DOTSN</name>
<dbReference type="eggNOG" id="ENOG502RX42">
    <property type="taxonomic scope" value="Eukaryota"/>
</dbReference>
<dbReference type="Gene3D" id="3.40.50.1820">
    <property type="entry name" value="alpha/beta hydrolase"/>
    <property type="match status" value="1"/>
</dbReference>
<evidence type="ECO:0000259" key="1">
    <source>
        <dbReference type="Pfam" id="PF12697"/>
    </source>
</evidence>
<dbReference type="InterPro" id="IPR000073">
    <property type="entry name" value="AB_hydrolase_1"/>
</dbReference>